<sequence length="336" mass="38556">MTATSPIAFVNAILLAYKKYGVDPDEMLKHAQIQPELLGERNGRITARQLEIFTEGAMRQLNDETLGWFARKLPWGTYGMLCRASLSSPNLGVALRRWFRHHLLITEDIEMTLIVSSDRVATVSVLENQDFGDMRELCLLSYLRFVHGYACWAIDSRMPLLQTSMPFDRPLHGDIYPLLFAGPVQFNAPRACFSFDAKYLTLAHQRDENALRVMLQRPLPLSILPYRRDRLLVQRVRKLMSDTTIDSDDADAVARLLHVSSRTMYRQLREEGTSLQNIKDEVRRERAIKLLCSTNKPIKQIALSVGFSSDKSFTRAFRQWTGDTPGDYRQKAALRM</sequence>
<dbReference type="PANTHER" id="PTHR47894">
    <property type="entry name" value="HTH-TYPE TRANSCRIPTIONAL REGULATOR GADX"/>
    <property type="match status" value="1"/>
</dbReference>
<dbReference type="PROSITE" id="PS01124">
    <property type="entry name" value="HTH_ARAC_FAMILY_2"/>
    <property type="match status" value="1"/>
</dbReference>
<keyword evidence="1" id="KW-0805">Transcription regulation</keyword>
<dbReference type="GO" id="GO:0003700">
    <property type="term" value="F:DNA-binding transcription factor activity"/>
    <property type="evidence" value="ECO:0007669"/>
    <property type="project" value="InterPro"/>
</dbReference>
<reference evidence="6" key="1">
    <citation type="submission" date="2018-09" db="EMBL/GenBank/DDBJ databases">
        <authorList>
            <person name="Zhu H."/>
        </authorList>
    </citation>
    <scope>NUCLEOTIDE SEQUENCE [LARGE SCALE GENOMIC DNA]</scope>
    <source>
        <strain evidence="6">K1S02-23</strain>
    </source>
</reference>
<evidence type="ECO:0000256" key="1">
    <source>
        <dbReference type="ARBA" id="ARBA00023015"/>
    </source>
</evidence>
<keyword evidence="3" id="KW-0804">Transcription</keyword>
<evidence type="ECO:0000259" key="4">
    <source>
        <dbReference type="PROSITE" id="PS01124"/>
    </source>
</evidence>
<dbReference type="InterPro" id="IPR020449">
    <property type="entry name" value="Tscrpt_reg_AraC-type_HTH"/>
</dbReference>
<gene>
    <name evidence="5" type="ORF">D3878_02995</name>
</gene>
<dbReference type="InterPro" id="IPR009057">
    <property type="entry name" value="Homeodomain-like_sf"/>
</dbReference>
<dbReference type="Gene3D" id="1.10.10.60">
    <property type="entry name" value="Homeodomain-like"/>
    <property type="match status" value="1"/>
</dbReference>
<evidence type="ECO:0000256" key="2">
    <source>
        <dbReference type="ARBA" id="ARBA00023125"/>
    </source>
</evidence>
<dbReference type="GO" id="GO:0005829">
    <property type="term" value="C:cytosol"/>
    <property type="evidence" value="ECO:0007669"/>
    <property type="project" value="TreeGrafter"/>
</dbReference>
<protein>
    <submittedName>
        <fullName evidence="5">AraC family transcriptional regulator</fullName>
    </submittedName>
</protein>
<dbReference type="InterPro" id="IPR018060">
    <property type="entry name" value="HTH_AraC"/>
</dbReference>
<feature type="domain" description="HTH araC/xylS-type" evidence="4">
    <location>
        <begin position="234"/>
        <end position="331"/>
    </location>
</feature>
<evidence type="ECO:0000313" key="5">
    <source>
        <dbReference type="EMBL" id="RJG00677.1"/>
    </source>
</evidence>
<dbReference type="EMBL" id="QYUQ01000002">
    <property type="protein sequence ID" value="RJG00677.1"/>
    <property type="molecule type" value="Genomic_DNA"/>
</dbReference>
<evidence type="ECO:0000313" key="6">
    <source>
        <dbReference type="Proteomes" id="UP000266327"/>
    </source>
</evidence>
<dbReference type="Proteomes" id="UP000266327">
    <property type="component" value="Unassembled WGS sequence"/>
</dbReference>
<dbReference type="SUPFAM" id="SSF46689">
    <property type="entry name" value="Homeodomain-like"/>
    <property type="match status" value="1"/>
</dbReference>
<dbReference type="SMART" id="SM00342">
    <property type="entry name" value="HTH_ARAC"/>
    <property type="match status" value="1"/>
</dbReference>
<comment type="caution">
    <text evidence="5">The sequence shown here is derived from an EMBL/GenBank/DDBJ whole genome shotgun (WGS) entry which is preliminary data.</text>
</comment>
<dbReference type="InterPro" id="IPR032687">
    <property type="entry name" value="AraC-type_N"/>
</dbReference>
<dbReference type="GO" id="GO:0000976">
    <property type="term" value="F:transcription cis-regulatory region binding"/>
    <property type="evidence" value="ECO:0007669"/>
    <property type="project" value="TreeGrafter"/>
</dbReference>
<keyword evidence="6" id="KW-1185">Reference proteome</keyword>
<dbReference type="Pfam" id="PF12625">
    <property type="entry name" value="Arabinose_bd"/>
    <property type="match status" value="1"/>
</dbReference>
<dbReference type="PANTHER" id="PTHR47894:SF1">
    <property type="entry name" value="HTH-TYPE TRANSCRIPTIONAL REGULATOR VQSM"/>
    <property type="match status" value="1"/>
</dbReference>
<accession>A0A3A3FX01</accession>
<organism evidence="5 6">
    <name type="scientific">Noviherbaspirillum sedimenti</name>
    <dbReference type="NCBI Taxonomy" id="2320865"/>
    <lineage>
        <taxon>Bacteria</taxon>
        <taxon>Pseudomonadati</taxon>
        <taxon>Pseudomonadota</taxon>
        <taxon>Betaproteobacteria</taxon>
        <taxon>Burkholderiales</taxon>
        <taxon>Oxalobacteraceae</taxon>
        <taxon>Noviherbaspirillum</taxon>
    </lineage>
</organism>
<proteinExistence type="predicted"/>
<dbReference type="AlphaFoldDB" id="A0A3A3FX01"/>
<name>A0A3A3FX01_9BURK</name>
<dbReference type="RefSeq" id="WP_119784132.1">
    <property type="nucleotide sequence ID" value="NZ_QYUQ01000002.1"/>
</dbReference>
<dbReference type="OrthoDB" id="6506763at2"/>
<dbReference type="Pfam" id="PF12833">
    <property type="entry name" value="HTH_18"/>
    <property type="match status" value="1"/>
</dbReference>
<dbReference type="PRINTS" id="PR00032">
    <property type="entry name" value="HTHARAC"/>
</dbReference>
<keyword evidence="2" id="KW-0238">DNA-binding</keyword>
<evidence type="ECO:0000256" key="3">
    <source>
        <dbReference type="ARBA" id="ARBA00023163"/>
    </source>
</evidence>